<feature type="domain" description="EGF-like" evidence="11">
    <location>
        <begin position="1226"/>
        <end position="1262"/>
    </location>
</feature>
<dbReference type="PROSITE" id="PS50025">
    <property type="entry name" value="LAM_G_DOMAIN"/>
    <property type="match status" value="2"/>
</dbReference>
<evidence type="ECO:0000256" key="1">
    <source>
        <dbReference type="ARBA" id="ARBA00022536"/>
    </source>
</evidence>
<dbReference type="Gene3D" id="2.10.25.10">
    <property type="entry name" value="Laminin"/>
    <property type="match status" value="17"/>
</dbReference>
<dbReference type="STRING" id="27835.A0A158R0J2"/>
<dbReference type="Pfam" id="PF02210">
    <property type="entry name" value="Laminin_G_2"/>
    <property type="match status" value="1"/>
</dbReference>
<feature type="domain" description="Laminin G" evidence="10">
    <location>
        <begin position="622"/>
        <end position="816"/>
    </location>
</feature>
<feature type="domain" description="EGF-like" evidence="11">
    <location>
        <begin position="242"/>
        <end position="270"/>
    </location>
</feature>
<feature type="domain" description="EGF-like" evidence="11">
    <location>
        <begin position="1341"/>
        <end position="1377"/>
    </location>
</feature>
<evidence type="ECO:0000259" key="11">
    <source>
        <dbReference type="PROSITE" id="PS50026"/>
    </source>
</evidence>
<feature type="domain" description="EGF-like" evidence="11">
    <location>
        <begin position="1054"/>
        <end position="1090"/>
    </location>
</feature>
<keyword evidence="5" id="KW-0325">Glycoprotein</keyword>
<dbReference type="SUPFAM" id="SSF57196">
    <property type="entry name" value="EGF/Laminin"/>
    <property type="match status" value="10"/>
</dbReference>
<keyword evidence="3" id="KW-0677">Repeat</keyword>
<feature type="domain" description="EGF-like" evidence="11">
    <location>
        <begin position="275"/>
        <end position="315"/>
    </location>
</feature>
<feature type="domain" description="EGF-like" evidence="11">
    <location>
        <begin position="1151"/>
        <end position="1187"/>
    </location>
</feature>
<feature type="domain" description="Laminin G" evidence="10">
    <location>
        <begin position="411"/>
        <end position="578"/>
    </location>
</feature>
<evidence type="ECO:0000256" key="4">
    <source>
        <dbReference type="ARBA" id="ARBA00023157"/>
    </source>
</evidence>
<feature type="domain" description="EGF-like" evidence="11">
    <location>
        <begin position="812"/>
        <end position="848"/>
    </location>
</feature>
<evidence type="ECO:0000256" key="5">
    <source>
        <dbReference type="ARBA" id="ARBA00023180"/>
    </source>
</evidence>
<keyword evidence="9" id="KW-0812">Transmembrane</keyword>
<proteinExistence type="predicted"/>
<keyword evidence="4 6" id="KW-1015">Disulfide bond</keyword>
<keyword evidence="9" id="KW-1133">Transmembrane helix</keyword>
<dbReference type="InterPro" id="IPR051355">
    <property type="entry name" value="Notch/Slit_guidance"/>
</dbReference>
<feature type="disulfide bond" evidence="6">
    <location>
        <begin position="1215"/>
        <end position="1224"/>
    </location>
</feature>
<dbReference type="InterPro" id="IPR001881">
    <property type="entry name" value="EGF-like_Ca-bd_dom"/>
</dbReference>
<feature type="domain" description="EGF-like" evidence="11">
    <location>
        <begin position="202"/>
        <end position="238"/>
    </location>
</feature>
<feature type="disulfide bond" evidence="6">
    <location>
        <begin position="1118"/>
        <end position="1128"/>
    </location>
</feature>
<evidence type="ECO:0000313" key="13">
    <source>
        <dbReference type="Proteomes" id="UP000271162"/>
    </source>
</evidence>
<evidence type="ECO:0000256" key="3">
    <source>
        <dbReference type="ARBA" id="ARBA00022737"/>
    </source>
</evidence>
<feature type="disulfide bond" evidence="6">
    <location>
        <begin position="1042"/>
        <end position="1051"/>
    </location>
</feature>
<dbReference type="OMA" id="EFFPLKA"/>
<feature type="domain" description="EGF-like" evidence="11">
    <location>
        <begin position="580"/>
        <end position="616"/>
    </location>
</feature>
<evidence type="ECO:0000259" key="10">
    <source>
        <dbReference type="PROSITE" id="PS50025"/>
    </source>
</evidence>
<feature type="disulfide bond" evidence="6">
    <location>
        <begin position="383"/>
        <end position="392"/>
    </location>
</feature>
<feature type="transmembrane region" description="Helical" evidence="9">
    <location>
        <begin position="1443"/>
        <end position="1467"/>
    </location>
</feature>
<feature type="disulfide bond" evidence="6">
    <location>
        <begin position="1005"/>
        <end position="1014"/>
    </location>
</feature>
<sequence>MVDDVSRRFSCKCSPGFSGSLCQETCALECANGVCVKGALGKEQCQCTQGWSGALCEVSGSSLEGCTRTEDCGIGERSASETHVNRVHAVTMLLAQPTGSDAFLCTCQSGFAGKLCETDVNECELTPCQHGGTCINTEGSFECLCEPQFTGPQCEQEVVTCATSPCLNQGTCVDTQIGYYCICPFGYEGKKCDKEGLKCSERIRGCDSAPCLNGGRCEEIVGGYKCYCLPEYTGETCETIVPCLVDGVCHADGEFTTCECPQGFGGLNCSIVGGLSPTCVGNPCRNGGQCQPVGDPQEDGFKCMCKTGYEGNFCEQEVSEWDSSVVEVTTVYSTTEVPTTPATNLKVATPSRQPGGVQAKSDCEGCVNMDKCLQSNSGPLCVCRPGYQGERCDKPGESLLAFMTFQCVVVEHQVRIGENLRIFFTDWLRSSSSSGPLPYAVLFSFRTTVPTVHIVSGENIFGQQLFTIAITDDHFAVTINGATYSKLIPYSINDGNWYSVKLQKLEEDVLVSVVNEAGYQLLSRSLPRTASFDVFSTRVGKIGESEYFLGCIADFSINEANAIDLSTSGRGTNIASGCKHTVQCSGNPCLNGGSCQDFWTHFTCVCKPPFLPPLCMNSLPPSTFGHENETSFVEISVPSETSQNLKFLTTIQFIMRSSSPNGTILFLGEVGDELATFISISIQEGHILVRSRAGGRTVHELKSRKRVDDNKDHVLSIRRQRRQVKLEVDGTLDSEGTMPSRFDHPLFAEILQLASGRNVTSDAFATSASFKGTLQDTRINEKSVVLHSQPFFAVDQLGHVTTQENVLEGMISDDVCAETEQCVHGECRNTFNDFECNCQKGFFGKRCERKDHCSNFPCPTEGDCENVGDGYICAVRTPILRTIADGQWHTIEISEKIVYVDSTSYGLPEMIQLPSRLHSPTVIFGGTDDSPSFDGCLRDVQIGELPRLSFYRPEEIGLPRNVTYWIPERREKMATGCLSSPQCDEASPCVRGECRDLWNSFTCECPNGFEGQFCELNRNECSQIECDHGQCVDGIGVARCQCDSGYTGEACDVEMDHCSLIPCKNSGLCINSNGSFICECRNGWAGRTCEFRTGGTGVKCQCRTGFIGPFCEERIDPCSTRPCTNGYCSSSANGFKCDCEEGYSGETCSVLSDFCTESSCNGHGHCAPIWNATMCSCDKNWRGASCMGLVDYCLSIPCENDGTCETVEGGFKCHCRKYYMGDRCQLQGTCLRSPCEKGECMQLTYDTHSCSCPQGYEGSRCEVRINYCKTNSCLNGGSCESLLGGYKCHCVNGFTGTNCETDIDECMQGFCANGAKCRDRVADYECDCDGTGFMGKNCTIDINECVVSNNCVHGRCTNTRGGFRCDCEKGFIGSRCVFRDPCQPDAYNRTTHTCVHGTCINPSVKADSSGRETAIHECKCNRGYTGSQCTTKAFERKMLGMTYVLGPVAAILTVLTILGCVLLAFVLRGKRSLHGHYSPSHQERNGTRMQMNSMVKLPPEERLI</sequence>
<dbReference type="InterPro" id="IPR018097">
    <property type="entry name" value="EGF_Ca-bd_CS"/>
</dbReference>
<dbReference type="InterPro" id="IPR013032">
    <property type="entry name" value="EGF-like_CS"/>
</dbReference>
<feature type="domain" description="EGF-like" evidence="11">
    <location>
        <begin position="119"/>
        <end position="155"/>
    </location>
</feature>
<dbReference type="SUPFAM" id="SSF57184">
    <property type="entry name" value="Growth factor receptor domain"/>
    <property type="match status" value="1"/>
</dbReference>
<dbReference type="Pfam" id="PF07645">
    <property type="entry name" value="EGF_CA"/>
    <property type="match status" value="2"/>
</dbReference>
<feature type="disulfide bond" evidence="6">
    <location>
        <begin position="13"/>
        <end position="22"/>
    </location>
</feature>
<gene>
    <name evidence="12" type="ORF">NBR_LOCUS11909</name>
</gene>
<feature type="disulfide bond" evidence="6">
    <location>
        <begin position="145"/>
        <end position="154"/>
    </location>
</feature>
<dbReference type="PROSITE" id="PS01187">
    <property type="entry name" value="EGF_CA"/>
    <property type="match status" value="2"/>
</dbReference>
<reference evidence="14" key="1">
    <citation type="submission" date="2016-04" db="UniProtKB">
        <authorList>
            <consortium name="WormBaseParasite"/>
        </authorList>
    </citation>
    <scope>IDENTIFICATION</scope>
</reference>
<feature type="disulfide bond" evidence="6">
    <location>
        <begin position="228"/>
        <end position="237"/>
    </location>
</feature>
<feature type="disulfide bond" evidence="6">
    <location>
        <begin position="1021"/>
        <end position="1031"/>
    </location>
</feature>
<feature type="domain" description="EGF-like" evidence="11">
    <location>
        <begin position="979"/>
        <end position="1015"/>
    </location>
</feature>
<dbReference type="SUPFAM" id="SSF49899">
    <property type="entry name" value="Concanavalin A-like lectins/glucanases"/>
    <property type="match status" value="3"/>
</dbReference>
<feature type="disulfide bond" evidence="6">
    <location>
        <begin position="1139"/>
        <end position="1148"/>
    </location>
</feature>
<feature type="domain" description="EGF-like" evidence="11">
    <location>
        <begin position="1114"/>
        <end position="1149"/>
    </location>
</feature>
<dbReference type="PROSITE" id="PS00022">
    <property type="entry name" value="EGF_1"/>
    <property type="match status" value="19"/>
</dbReference>
<dbReference type="InterPro" id="IPR013320">
    <property type="entry name" value="ConA-like_dom_sf"/>
</dbReference>
<dbReference type="FunFam" id="2.10.25.10:FF:000066">
    <property type="entry name" value="FAT atypical cadherin 4"/>
    <property type="match status" value="3"/>
</dbReference>
<feature type="domain" description="EGF-like" evidence="11">
    <location>
        <begin position="1264"/>
        <end position="1300"/>
    </location>
</feature>
<evidence type="ECO:0000256" key="2">
    <source>
        <dbReference type="ARBA" id="ARBA00022729"/>
    </source>
</evidence>
<dbReference type="Pfam" id="PF12661">
    <property type="entry name" value="hEGF"/>
    <property type="match status" value="3"/>
</dbReference>
<evidence type="ECO:0000256" key="8">
    <source>
        <dbReference type="SAM" id="MobiDB-lite"/>
    </source>
</evidence>
<dbReference type="GO" id="GO:0007411">
    <property type="term" value="P:axon guidance"/>
    <property type="evidence" value="ECO:0007669"/>
    <property type="project" value="TreeGrafter"/>
</dbReference>
<feature type="disulfide bond" evidence="7">
    <location>
        <begin position="551"/>
        <end position="578"/>
    </location>
</feature>
<dbReference type="FunFam" id="2.10.25.10:FF:000125">
    <property type="entry name" value="Neurogenic locus notch protein-like"/>
    <property type="match status" value="1"/>
</dbReference>
<dbReference type="SMART" id="SM00282">
    <property type="entry name" value="LamG"/>
    <property type="match status" value="2"/>
</dbReference>
<dbReference type="GO" id="GO:0005509">
    <property type="term" value="F:calcium ion binding"/>
    <property type="evidence" value="ECO:0007669"/>
    <property type="project" value="InterPro"/>
</dbReference>
<evidence type="ECO:0000313" key="12">
    <source>
        <dbReference type="EMBL" id="VDL75498.1"/>
    </source>
</evidence>
<feature type="domain" description="EGF-like" evidence="11">
    <location>
        <begin position="1"/>
        <end position="23"/>
    </location>
</feature>
<feature type="disulfide bond" evidence="6">
    <location>
        <begin position="606"/>
        <end position="615"/>
    </location>
</feature>
<feature type="disulfide bond" evidence="6">
    <location>
        <begin position="305"/>
        <end position="314"/>
    </location>
</feature>
<evidence type="ECO:0000256" key="6">
    <source>
        <dbReference type="PROSITE-ProRule" id="PRU00076"/>
    </source>
</evidence>
<keyword evidence="13" id="KW-1185">Reference proteome</keyword>
<dbReference type="CDD" id="cd00054">
    <property type="entry name" value="EGF_CA"/>
    <property type="match status" value="12"/>
</dbReference>
<feature type="domain" description="EGF-like" evidence="11">
    <location>
        <begin position="157"/>
        <end position="193"/>
    </location>
</feature>
<dbReference type="PANTHER" id="PTHR45836">
    <property type="entry name" value="SLIT HOMOLOG"/>
    <property type="match status" value="1"/>
</dbReference>
<comment type="caution">
    <text evidence="6">Lacks conserved residue(s) required for the propagation of feature annotation.</text>
</comment>
<reference evidence="12 13" key="2">
    <citation type="submission" date="2018-11" db="EMBL/GenBank/DDBJ databases">
        <authorList>
            <consortium name="Pathogen Informatics"/>
        </authorList>
    </citation>
    <scope>NUCLEOTIDE SEQUENCE [LARGE SCALE GENOMIC DNA]</scope>
</reference>
<feature type="disulfide bond" evidence="6">
    <location>
        <begin position="1177"/>
        <end position="1186"/>
    </location>
</feature>
<dbReference type="PRINTS" id="PR01983">
    <property type="entry name" value="NOTCH"/>
</dbReference>
<feature type="disulfide bond" evidence="6">
    <location>
        <begin position="1252"/>
        <end position="1261"/>
    </location>
</feature>
<dbReference type="WBParaSite" id="NBR_0001190801-mRNA-1">
    <property type="protein sequence ID" value="NBR_0001190801-mRNA-1"/>
    <property type="gene ID" value="NBR_0001190801"/>
</dbReference>
<keyword evidence="9" id="KW-0472">Membrane</keyword>
<feature type="disulfide bond" evidence="6">
    <location>
        <begin position="260"/>
        <end position="269"/>
    </location>
</feature>
<dbReference type="PROSITE" id="PS01186">
    <property type="entry name" value="EGF_2"/>
    <property type="match status" value="15"/>
</dbReference>
<evidence type="ECO:0000256" key="9">
    <source>
        <dbReference type="SAM" id="Phobius"/>
    </source>
</evidence>
<feature type="disulfide bond" evidence="6">
    <location>
        <begin position="1230"/>
        <end position="1240"/>
    </location>
</feature>
<dbReference type="Pfam" id="PF00008">
    <property type="entry name" value="EGF"/>
    <property type="match status" value="6"/>
</dbReference>
<name>A0A158R0J2_NIPBR</name>
<evidence type="ECO:0000313" key="14">
    <source>
        <dbReference type="WBParaSite" id="NBR_0001190801-mRNA-1"/>
    </source>
</evidence>
<dbReference type="Proteomes" id="UP000271162">
    <property type="component" value="Unassembled WGS sequence"/>
</dbReference>
<feature type="disulfide bond" evidence="6">
    <location>
        <begin position="1080"/>
        <end position="1089"/>
    </location>
</feature>
<dbReference type="Gene3D" id="2.60.120.200">
    <property type="match status" value="3"/>
</dbReference>
<feature type="domain" description="EGF-like" evidence="11">
    <location>
        <begin position="1017"/>
        <end position="1052"/>
    </location>
</feature>
<dbReference type="PANTHER" id="PTHR45836:SF23">
    <property type="entry name" value="NEUROGENIC LOCUS NOTCH HOMOLOG PROTEIN 1"/>
    <property type="match status" value="1"/>
</dbReference>
<keyword evidence="1 6" id="KW-0245">EGF-like domain</keyword>
<dbReference type="InterPro" id="IPR001791">
    <property type="entry name" value="Laminin_G"/>
</dbReference>
<protein>
    <submittedName>
        <fullName evidence="14">Neurogenic locus notch homolog protein 4 (inferred by orthology to a human protein)</fullName>
    </submittedName>
</protein>
<feature type="domain" description="EGF-like" evidence="11">
    <location>
        <begin position="359"/>
        <end position="393"/>
    </location>
</feature>
<dbReference type="InterPro" id="IPR049883">
    <property type="entry name" value="NOTCH1_EGF-like"/>
</dbReference>
<accession>A0A158R0J2</accession>
<dbReference type="CDD" id="cd00110">
    <property type="entry name" value="LamG"/>
    <property type="match status" value="2"/>
</dbReference>
<dbReference type="SMART" id="SM00179">
    <property type="entry name" value="EGF_CA"/>
    <property type="match status" value="16"/>
</dbReference>
<dbReference type="InterPro" id="IPR000152">
    <property type="entry name" value="EGF-type_Asp/Asn_hydroxyl_site"/>
</dbReference>
<dbReference type="PROSITE" id="PS50026">
    <property type="entry name" value="EGF_3"/>
    <property type="match status" value="19"/>
</dbReference>
<evidence type="ECO:0000256" key="7">
    <source>
        <dbReference type="PROSITE-ProRule" id="PRU00122"/>
    </source>
</evidence>
<dbReference type="InterPro" id="IPR000742">
    <property type="entry name" value="EGF"/>
</dbReference>
<dbReference type="EMBL" id="UYSL01020627">
    <property type="protein sequence ID" value="VDL75498.1"/>
    <property type="molecule type" value="Genomic_DNA"/>
</dbReference>
<organism evidence="14">
    <name type="scientific">Nippostrongylus brasiliensis</name>
    <name type="common">Rat hookworm</name>
    <dbReference type="NCBI Taxonomy" id="27835"/>
    <lineage>
        <taxon>Eukaryota</taxon>
        <taxon>Metazoa</taxon>
        <taxon>Ecdysozoa</taxon>
        <taxon>Nematoda</taxon>
        <taxon>Chromadorea</taxon>
        <taxon>Rhabditida</taxon>
        <taxon>Rhabditina</taxon>
        <taxon>Rhabditomorpha</taxon>
        <taxon>Strongyloidea</taxon>
        <taxon>Heligmosomidae</taxon>
        <taxon>Nippostrongylus</taxon>
    </lineage>
</organism>
<feature type="domain" description="EGF-like" evidence="11">
    <location>
        <begin position="1302"/>
        <end position="1339"/>
    </location>
</feature>
<feature type="region of interest" description="Disordered" evidence="8">
    <location>
        <begin position="1476"/>
        <end position="1504"/>
    </location>
</feature>
<feature type="disulfide bond" evidence="6">
    <location>
        <begin position="183"/>
        <end position="192"/>
    </location>
</feature>
<dbReference type="PROSITE" id="PS00010">
    <property type="entry name" value="ASX_HYDROXYL"/>
    <property type="match status" value="8"/>
</dbReference>
<keyword evidence="2" id="KW-0732">Signal</keyword>
<dbReference type="InterPro" id="IPR009030">
    <property type="entry name" value="Growth_fac_rcpt_cys_sf"/>
</dbReference>
<dbReference type="SMART" id="SM00181">
    <property type="entry name" value="EGF"/>
    <property type="match status" value="21"/>
</dbReference>
<feature type="domain" description="EGF-like" evidence="11">
    <location>
        <begin position="1189"/>
        <end position="1225"/>
    </location>
</feature>
<feature type="disulfide bond" evidence="6">
    <location>
        <begin position="1367"/>
        <end position="1376"/>
    </location>
</feature>
<dbReference type="FunFam" id="2.10.25.10:FF:000143">
    <property type="entry name" value="Protein crumbs 1"/>
    <property type="match status" value="1"/>
</dbReference>
<feature type="disulfide bond" evidence="6">
    <location>
        <begin position="1290"/>
        <end position="1299"/>
    </location>
</feature>
<feature type="disulfide bond" evidence="6">
    <location>
        <begin position="838"/>
        <end position="847"/>
    </location>
</feature>